<keyword evidence="1" id="KW-0812">Transmembrane</keyword>
<dbReference type="AlphaFoldDB" id="A0AAJ2EYN6"/>
<proteinExistence type="predicted"/>
<feature type="signal peptide" evidence="2">
    <location>
        <begin position="1"/>
        <end position="23"/>
    </location>
</feature>
<feature type="transmembrane region" description="Helical" evidence="1">
    <location>
        <begin position="33"/>
        <end position="51"/>
    </location>
</feature>
<dbReference type="Proteomes" id="UP001268036">
    <property type="component" value="Unassembled WGS sequence"/>
</dbReference>
<name>A0AAJ2EYN6_9PSED</name>
<keyword evidence="2" id="KW-0732">Signal</keyword>
<gene>
    <name evidence="3" type="ORF">QE440_003507</name>
</gene>
<reference evidence="3" key="1">
    <citation type="submission" date="2023-08" db="EMBL/GenBank/DDBJ databases">
        <title>Functional and genomic diversity of the sorghum phyllosphere microbiome.</title>
        <authorList>
            <person name="Shade A."/>
        </authorList>
    </citation>
    <scope>NUCLEOTIDE SEQUENCE</scope>
    <source>
        <strain evidence="3">SORGH_AS_0201</strain>
    </source>
</reference>
<accession>A0AAJ2EYN6</accession>
<feature type="chain" id="PRO_5042503209" description="PXPV repeat-containing protein" evidence="2">
    <location>
        <begin position="24"/>
        <end position="106"/>
    </location>
</feature>
<evidence type="ECO:0000313" key="4">
    <source>
        <dbReference type="Proteomes" id="UP001268036"/>
    </source>
</evidence>
<organism evidence="3 4">
    <name type="scientific">Pseudomonas oryzihabitans</name>
    <dbReference type="NCBI Taxonomy" id="47885"/>
    <lineage>
        <taxon>Bacteria</taxon>
        <taxon>Pseudomonadati</taxon>
        <taxon>Pseudomonadota</taxon>
        <taxon>Gammaproteobacteria</taxon>
        <taxon>Pseudomonadales</taxon>
        <taxon>Pseudomonadaceae</taxon>
        <taxon>Pseudomonas</taxon>
    </lineage>
</organism>
<keyword evidence="1" id="KW-1133">Transmembrane helix</keyword>
<dbReference type="RefSeq" id="WP_309760658.1">
    <property type="nucleotide sequence ID" value="NZ_JAVJAF010000001.1"/>
</dbReference>
<evidence type="ECO:0000256" key="1">
    <source>
        <dbReference type="SAM" id="Phobius"/>
    </source>
</evidence>
<evidence type="ECO:0000313" key="3">
    <source>
        <dbReference type="EMBL" id="MDR6235766.1"/>
    </source>
</evidence>
<comment type="caution">
    <text evidence="3">The sequence shown here is derived from an EMBL/GenBank/DDBJ whole genome shotgun (WGS) entry which is preliminary data.</text>
</comment>
<keyword evidence="1" id="KW-0472">Membrane</keyword>
<sequence>MLRRITQVVVLAGCLAIAGQASAHGRGAGPAFLGAVVGAVVGGAIISNSYAREPVYVQGPPPPPPPPVVYYQPAPVYEYRVVEPRPVYYGPPPPPGGYYYGPPPRW</sequence>
<dbReference type="EMBL" id="JAVJAF010000001">
    <property type="protein sequence ID" value="MDR6235766.1"/>
    <property type="molecule type" value="Genomic_DNA"/>
</dbReference>
<evidence type="ECO:0008006" key="5">
    <source>
        <dbReference type="Google" id="ProtNLM"/>
    </source>
</evidence>
<evidence type="ECO:0000256" key="2">
    <source>
        <dbReference type="SAM" id="SignalP"/>
    </source>
</evidence>
<protein>
    <recommendedName>
        <fullName evidence="5">PXPV repeat-containing protein</fullName>
    </recommendedName>
</protein>